<comment type="caution">
    <text evidence="2">The sequence shown here is derived from an EMBL/GenBank/DDBJ whole genome shotgun (WGS) entry which is preliminary data.</text>
</comment>
<keyword evidence="3" id="KW-1185">Reference proteome</keyword>
<dbReference type="EMBL" id="BMZI01000003">
    <property type="protein sequence ID" value="GHB18203.1"/>
    <property type="molecule type" value="Genomic_DNA"/>
</dbReference>
<dbReference type="InterPro" id="IPR036259">
    <property type="entry name" value="MFS_trans_sf"/>
</dbReference>
<name>A0ABQ3DZ05_9GAMM</name>
<organism evidence="2 3">
    <name type="scientific">Salinicola rhizosphaerae</name>
    <dbReference type="NCBI Taxonomy" id="1443141"/>
    <lineage>
        <taxon>Bacteria</taxon>
        <taxon>Pseudomonadati</taxon>
        <taxon>Pseudomonadota</taxon>
        <taxon>Gammaproteobacteria</taxon>
        <taxon>Oceanospirillales</taxon>
        <taxon>Halomonadaceae</taxon>
        <taxon>Salinicola</taxon>
    </lineage>
</organism>
<sequence length="136" mass="14837">MRKYRFTSVAVFCLLLLFILHLTGFVALKTELFLSTASTAFISCSLAYIFLTGVATGGIFLINVTARQKRYRGEEFANALGVSHTLSAILFAVGSWIGLTLNVEKDPAIALLLAALITAIPLFAINRKDTLRHEGN</sequence>
<evidence type="ECO:0000313" key="2">
    <source>
        <dbReference type="EMBL" id="GHB18203.1"/>
    </source>
</evidence>
<protein>
    <submittedName>
        <fullName evidence="2">Uncharacterized protein</fullName>
    </submittedName>
</protein>
<evidence type="ECO:0000256" key="1">
    <source>
        <dbReference type="SAM" id="Phobius"/>
    </source>
</evidence>
<feature type="transmembrane region" description="Helical" evidence="1">
    <location>
        <begin position="76"/>
        <end position="97"/>
    </location>
</feature>
<feature type="transmembrane region" description="Helical" evidence="1">
    <location>
        <begin position="40"/>
        <end position="64"/>
    </location>
</feature>
<dbReference type="SUPFAM" id="SSF103473">
    <property type="entry name" value="MFS general substrate transporter"/>
    <property type="match status" value="1"/>
</dbReference>
<evidence type="ECO:0000313" key="3">
    <source>
        <dbReference type="Proteomes" id="UP000646745"/>
    </source>
</evidence>
<accession>A0ABQ3DZ05</accession>
<keyword evidence="1" id="KW-0812">Transmembrane</keyword>
<gene>
    <name evidence="2" type="ORF">GCM10009038_16540</name>
</gene>
<feature type="transmembrane region" description="Helical" evidence="1">
    <location>
        <begin position="109"/>
        <end position="126"/>
    </location>
</feature>
<dbReference type="Proteomes" id="UP000646745">
    <property type="component" value="Unassembled WGS sequence"/>
</dbReference>
<keyword evidence="1" id="KW-0472">Membrane</keyword>
<keyword evidence="1" id="KW-1133">Transmembrane helix</keyword>
<proteinExistence type="predicted"/>
<reference evidence="3" key="1">
    <citation type="journal article" date="2019" name="Int. J. Syst. Evol. Microbiol.">
        <title>The Global Catalogue of Microorganisms (GCM) 10K type strain sequencing project: providing services to taxonomists for standard genome sequencing and annotation.</title>
        <authorList>
            <consortium name="The Broad Institute Genomics Platform"/>
            <consortium name="The Broad Institute Genome Sequencing Center for Infectious Disease"/>
            <person name="Wu L."/>
            <person name="Ma J."/>
        </authorList>
    </citation>
    <scope>NUCLEOTIDE SEQUENCE [LARGE SCALE GENOMIC DNA]</scope>
    <source>
        <strain evidence="3">KCTC 32998</strain>
    </source>
</reference>